<name>A0A9N8KZA0_CHRIL</name>
<keyword evidence="2" id="KW-1185">Reference proteome</keyword>
<organism evidence="1 2">
    <name type="scientific">Chrysodeixis includens</name>
    <name type="common">Soybean looper</name>
    <name type="synonym">Pseudoplusia includens</name>
    <dbReference type="NCBI Taxonomy" id="689277"/>
    <lineage>
        <taxon>Eukaryota</taxon>
        <taxon>Metazoa</taxon>
        <taxon>Ecdysozoa</taxon>
        <taxon>Arthropoda</taxon>
        <taxon>Hexapoda</taxon>
        <taxon>Insecta</taxon>
        <taxon>Pterygota</taxon>
        <taxon>Neoptera</taxon>
        <taxon>Endopterygota</taxon>
        <taxon>Lepidoptera</taxon>
        <taxon>Glossata</taxon>
        <taxon>Ditrysia</taxon>
        <taxon>Noctuoidea</taxon>
        <taxon>Noctuidae</taxon>
        <taxon>Plusiinae</taxon>
        <taxon>Chrysodeixis</taxon>
    </lineage>
</organism>
<protein>
    <submittedName>
        <fullName evidence="1">Uncharacterized protein</fullName>
    </submittedName>
</protein>
<proteinExistence type="predicted"/>
<dbReference type="AlphaFoldDB" id="A0A9N8KZA0"/>
<dbReference type="Proteomes" id="UP001154114">
    <property type="component" value="Chromosome 20"/>
</dbReference>
<evidence type="ECO:0000313" key="1">
    <source>
        <dbReference type="EMBL" id="CAD0204062.1"/>
    </source>
</evidence>
<gene>
    <name evidence="1" type="ORF">CINC_LOCUS6372</name>
</gene>
<dbReference type="EMBL" id="LR824023">
    <property type="protein sequence ID" value="CAD0204062.1"/>
    <property type="molecule type" value="Genomic_DNA"/>
</dbReference>
<evidence type="ECO:0000313" key="2">
    <source>
        <dbReference type="Proteomes" id="UP001154114"/>
    </source>
</evidence>
<accession>A0A9N8KZA0</accession>
<reference evidence="1" key="1">
    <citation type="submission" date="2021-12" db="EMBL/GenBank/DDBJ databases">
        <authorList>
            <person name="King R."/>
        </authorList>
    </citation>
    <scope>NUCLEOTIDE SEQUENCE</scope>
</reference>
<sequence length="212" mass="22740">MLSVRYASMTVRYHAECGVRHTHRSGHILLANGCDDPRVKHIATADCRPWGERGGFAHVAASSVIEIVVYALWLSGKSQCNVQVKASFGQYVIIATLAAGCSPACAARRASHAACGRGVASVLKRPLCGKLVSIRNEDLPILHDKCDDMMIIHQTTTHCASRYHIGLFQFSRIVSDRSSAETVLEPTPLPVVGGAAQSAAVESALMSQCNVD</sequence>